<protein>
    <submittedName>
        <fullName evidence="13">P-loop containing nucleoside triphosphate hydrolase protein</fullName>
    </submittedName>
</protein>
<evidence type="ECO:0000256" key="2">
    <source>
        <dbReference type="ARBA" id="ARBA00022448"/>
    </source>
</evidence>
<dbReference type="CDD" id="cd03244">
    <property type="entry name" value="ABCC_MRP_domain2"/>
    <property type="match status" value="1"/>
</dbReference>
<feature type="transmembrane region" description="Helical" evidence="10">
    <location>
        <begin position="1205"/>
        <end position="1223"/>
    </location>
</feature>
<feature type="domain" description="ABC transmembrane type-1" evidence="12">
    <location>
        <begin position="268"/>
        <end position="607"/>
    </location>
</feature>
<dbReference type="Proteomes" id="UP000076532">
    <property type="component" value="Unassembled WGS sequence"/>
</dbReference>
<evidence type="ECO:0000256" key="4">
    <source>
        <dbReference type="ARBA" id="ARBA00022737"/>
    </source>
</evidence>
<evidence type="ECO:0000313" key="13">
    <source>
        <dbReference type="EMBL" id="KZP30958.1"/>
    </source>
</evidence>
<dbReference type="CDD" id="cd03250">
    <property type="entry name" value="ABCC_MRP_domain1"/>
    <property type="match status" value="1"/>
</dbReference>
<keyword evidence="6" id="KW-0067">ATP-binding</keyword>
<accession>A0A166TTA5</accession>
<keyword evidence="8 10" id="KW-0472">Membrane</keyword>
<feature type="transmembrane region" description="Helical" evidence="10">
    <location>
        <begin position="112"/>
        <end position="130"/>
    </location>
</feature>
<name>A0A166TTA5_9AGAM</name>
<feature type="transmembrane region" description="Helical" evidence="10">
    <location>
        <begin position="6"/>
        <end position="26"/>
    </location>
</feature>
<dbReference type="Gene3D" id="1.20.1560.10">
    <property type="entry name" value="ABC transporter type 1, transmembrane domain"/>
    <property type="match status" value="2"/>
</dbReference>
<keyword evidence="5" id="KW-0547">Nucleotide-binding</keyword>
<dbReference type="PROSITE" id="PS50929">
    <property type="entry name" value="ABC_TM1F"/>
    <property type="match status" value="2"/>
</dbReference>
<dbReference type="Pfam" id="PF00005">
    <property type="entry name" value="ABC_tran"/>
    <property type="match status" value="2"/>
</dbReference>
<feature type="domain" description="ABC transporter" evidence="11">
    <location>
        <begin position="1267"/>
        <end position="1504"/>
    </location>
</feature>
<keyword evidence="13" id="KW-0378">Hydrolase</keyword>
<feature type="transmembrane region" description="Helical" evidence="10">
    <location>
        <begin position="54"/>
        <end position="75"/>
    </location>
</feature>
<comment type="subcellular location">
    <subcellularLocation>
        <location evidence="1">Membrane</location>
        <topology evidence="1">Multi-pass membrane protein</topology>
    </subcellularLocation>
</comment>
<evidence type="ECO:0000259" key="12">
    <source>
        <dbReference type="PROSITE" id="PS50929"/>
    </source>
</evidence>
<feature type="transmembrane region" description="Helical" evidence="10">
    <location>
        <begin position="267"/>
        <end position="291"/>
    </location>
</feature>
<evidence type="ECO:0000256" key="1">
    <source>
        <dbReference type="ARBA" id="ARBA00004141"/>
    </source>
</evidence>
<evidence type="ECO:0000256" key="6">
    <source>
        <dbReference type="ARBA" id="ARBA00022840"/>
    </source>
</evidence>
<dbReference type="GO" id="GO:0016020">
    <property type="term" value="C:membrane"/>
    <property type="evidence" value="ECO:0007669"/>
    <property type="project" value="UniProtKB-SubCell"/>
</dbReference>
<gene>
    <name evidence="13" type="ORF">FIBSPDRAFT_1037873</name>
</gene>
<dbReference type="PANTHER" id="PTHR24223:SF356">
    <property type="entry name" value="ATP-BINDING CASSETTE TRANSPORTER ABC4"/>
    <property type="match status" value="1"/>
</dbReference>
<sequence length="1525" mass="166686">MQFDILLVPVGLTGVSALVLIANSIFRALTKRAPTDHPEPGILKAGRTISVWKLLRLAGCLVLFGLSVASTLLQSRPVSDAYAQISICIAFGYAVLLAVLSAFGPLRARRPAADHLTALLLVSMGVYAYRDIYPLAIVGKHPMDSLAGRFLWPFVCVLSLTSIGPILLTPREYIPVHPEHPTARPSPEQTASLLSFAMWTFLDPLIIAANRVAHLGYDQLPSLLDTDAAHNLVERSFPVLDPFTNSGKRHIFWGLVKVFRYEFSAQCLTMVVQALAHISTPIGVAGVLNYLEHGDSGAVLRPWVWVAWLLCGPIIASVANQLNTYFATRTLVRTEGIITQLVFEHSLRIRMKAEARSMDEGDDAPQVGTPTESIVSTGTSALNEAASGSSGKGKQQGRDEGEEAIPAPPTPKTKSSDNLVGLVNNLVTTDLANISDGRNFIFLLVYIPLQIIVCIAFLYQLLGWSSIIGFMVMLVLFPLPGWIAQQMQHVEAEKLKQTDSRVQTVTETLSVLRMIKLFGWESKMNDKLGEIREHELYWTRKAKILSIVNSNVNYCMPIFTMLATFTTYTVVMKKDLSAATVYGSLAAFEILRNQIHMGFQFVPGCIQGKVSLDRVNAFLNDTELLDAFSGGNQDNQALDFDFESDEHDEIGFGDAIFTWTEASDGTVTPSRHDFSLRLESNLVFKRGALNMVIGPTGSGKTSLLMALLGEMHFIRPEPGSWFNLPRDGGVAYAAQESWVQNETIKENILFGAPFDEERYKKVIWQCALTRDLELFDAGDSTEVGEKGLTLSGGQKARITLARAIYSSAEILLLDDVLAALDVHTSKWIVDNCFTGDLVQGRTIILVTHNIAMVSPIADFVVSLGADGRVLSQGSVSEALAKDETLVLEAEEDRQALEKADAEIDPKVEAKTNGKLIVAEDIAEGHVSWAALKSFFLGLGGKHPVAFWVGYLGFCLIGTFTDSFGPWWMGFWATQYKSHTSAEISVAYYLGVYVLSLALDAVIYTIGSTIWLYGTLRVSRSIHKELIDSVLGTTLRWLDKTPTSRVVTRTTQDIRALDGPIAQNFDGVVAMTLFTFTKLGLIVFFSPMFLLPCLAVVTIGVMCGNFYNRTVLSVKREMSNARAPVLAHFGAAITGLVSVRAYGAQEAFKAKSMSRIDKYTRTARTFYNLSCWIALRIDALSAVFTASLASYFIYSPLASHLAAANAGFSLTSAATFSLIVLWWVKCLNEFEISSSSLERIHEYSIIEQEPASTEGGQPPAYWPASGEIRVEGLSARYSADGPKVLHDISFNVRSGERIGVVGRTGSGKSSLTLALLRCILTEGNVYYDGFPTHSLNLDALRSSITIIPQSPELLSGTLRQNLDPFDQYDDATLNDALRGAGLYSLQSDMIDGKITLETPISSGGGNLSVGQRQILALARAIVRRSKLLILDEATSAIDYKTDSVIQTSLRNELGPDVTLITVAHRLQTIMDADRIMVLDAGRIAEFDTPAQLLRNGKGRLRALVDESKDRDVLIAMANSAAGAATS</sequence>
<dbReference type="PROSITE" id="PS00211">
    <property type="entry name" value="ABC_TRANSPORTER_1"/>
    <property type="match status" value="1"/>
</dbReference>
<dbReference type="FunFam" id="3.40.50.300:FF:000838">
    <property type="entry name" value="ABC multidrug transporter (Eurofung)"/>
    <property type="match status" value="1"/>
</dbReference>
<dbReference type="InterPro" id="IPR050173">
    <property type="entry name" value="ABC_transporter_C-like"/>
</dbReference>
<feature type="transmembrane region" description="Helical" evidence="10">
    <location>
        <begin position="81"/>
        <end position="100"/>
    </location>
</feature>
<dbReference type="GO" id="GO:0140359">
    <property type="term" value="F:ABC-type transporter activity"/>
    <property type="evidence" value="ECO:0007669"/>
    <property type="project" value="InterPro"/>
</dbReference>
<dbReference type="Pfam" id="PF00664">
    <property type="entry name" value="ABC_membrane"/>
    <property type="match status" value="2"/>
</dbReference>
<dbReference type="PROSITE" id="PS50893">
    <property type="entry name" value="ABC_TRANSPORTER_2"/>
    <property type="match status" value="2"/>
</dbReference>
<proteinExistence type="predicted"/>
<feature type="transmembrane region" description="Helical" evidence="10">
    <location>
        <begin position="944"/>
        <end position="967"/>
    </location>
</feature>
<feature type="transmembrane region" description="Helical" evidence="10">
    <location>
        <begin position="440"/>
        <end position="461"/>
    </location>
</feature>
<keyword evidence="14" id="KW-1185">Reference proteome</keyword>
<evidence type="ECO:0000256" key="9">
    <source>
        <dbReference type="SAM" id="MobiDB-lite"/>
    </source>
</evidence>
<reference evidence="13 14" key="1">
    <citation type="journal article" date="2016" name="Mol. Biol. Evol.">
        <title>Comparative Genomics of Early-Diverging Mushroom-Forming Fungi Provides Insights into the Origins of Lignocellulose Decay Capabilities.</title>
        <authorList>
            <person name="Nagy L.G."/>
            <person name="Riley R."/>
            <person name="Tritt A."/>
            <person name="Adam C."/>
            <person name="Daum C."/>
            <person name="Floudas D."/>
            <person name="Sun H."/>
            <person name="Yadav J.S."/>
            <person name="Pangilinan J."/>
            <person name="Larsson K.H."/>
            <person name="Matsuura K."/>
            <person name="Barry K."/>
            <person name="Labutti K."/>
            <person name="Kuo R."/>
            <person name="Ohm R.A."/>
            <person name="Bhattacharya S.S."/>
            <person name="Shirouzu T."/>
            <person name="Yoshinaga Y."/>
            <person name="Martin F.M."/>
            <person name="Grigoriev I.V."/>
            <person name="Hibbett D.S."/>
        </authorList>
    </citation>
    <scope>NUCLEOTIDE SEQUENCE [LARGE SCALE GENOMIC DNA]</scope>
    <source>
        <strain evidence="13 14">CBS 109695</strain>
    </source>
</reference>
<dbReference type="InterPro" id="IPR017871">
    <property type="entry name" value="ABC_transporter-like_CS"/>
</dbReference>
<feature type="region of interest" description="Disordered" evidence="9">
    <location>
        <begin position="383"/>
        <end position="416"/>
    </location>
</feature>
<dbReference type="EMBL" id="KV417491">
    <property type="protein sequence ID" value="KZP30958.1"/>
    <property type="molecule type" value="Genomic_DNA"/>
</dbReference>
<dbReference type="Gene3D" id="3.40.50.300">
    <property type="entry name" value="P-loop containing nucleotide triphosphate hydrolases"/>
    <property type="match status" value="2"/>
</dbReference>
<dbReference type="InterPro" id="IPR027417">
    <property type="entry name" value="P-loop_NTPase"/>
</dbReference>
<dbReference type="SUPFAM" id="SSF52540">
    <property type="entry name" value="P-loop containing nucleoside triphosphate hydrolases"/>
    <property type="match status" value="2"/>
</dbReference>
<dbReference type="InterPro" id="IPR003593">
    <property type="entry name" value="AAA+_ATPase"/>
</dbReference>
<feature type="transmembrane region" description="Helical" evidence="10">
    <location>
        <begin position="1126"/>
        <end position="1144"/>
    </location>
</feature>
<dbReference type="GO" id="GO:0016887">
    <property type="term" value="F:ATP hydrolysis activity"/>
    <property type="evidence" value="ECO:0007669"/>
    <property type="project" value="InterPro"/>
</dbReference>
<dbReference type="InterPro" id="IPR036640">
    <property type="entry name" value="ABC1_TM_sf"/>
</dbReference>
<dbReference type="CDD" id="cd18604">
    <property type="entry name" value="ABC_6TM_VMR1_D2_like"/>
    <property type="match status" value="1"/>
</dbReference>
<feature type="transmembrane region" description="Helical" evidence="10">
    <location>
        <begin position="303"/>
        <end position="323"/>
    </location>
</feature>
<evidence type="ECO:0000256" key="10">
    <source>
        <dbReference type="SAM" id="Phobius"/>
    </source>
</evidence>
<dbReference type="OrthoDB" id="6500128at2759"/>
<dbReference type="FunFam" id="1.20.1560.10:FF:000013">
    <property type="entry name" value="ABC transporter C family member 2"/>
    <property type="match status" value="1"/>
</dbReference>
<keyword evidence="2" id="KW-0813">Transport</keyword>
<evidence type="ECO:0000256" key="3">
    <source>
        <dbReference type="ARBA" id="ARBA00022692"/>
    </source>
</evidence>
<dbReference type="STRING" id="436010.A0A166TTA5"/>
<evidence type="ECO:0000256" key="5">
    <source>
        <dbReference type="ARBA" id="ARBA00022741"/>
    </source>
</evidence>
<dbReference type="SUPFAM" id="SSF90123">
    <property type="entry name" value="ABC transporter transmembrane region"/>
    <property type="match status" value="2"/>
</dbReference>
<evidence type="ECO:0000259" key="11">
    <source>
        <dbReference type="PROSITE" id="PS50893"/>
    </source>
</evidence>
<feature type="domain" description="ABC transmembrane type-1" evidence="12">
    <location>
        <begin position="951"/>
        <end position="1216"/>
    </location>
</feature>
<keyword evidence="7 10" id="KW-1133">Transmembrane helix</keyword>
<dbReference type="PANTHER" id="PTHR24223">
    <property type="entry name" value="ATP-BINDING CASSETTE SUB-FAMILY C"/>
    <property type="match status" value="1"/>
</dbReference>
<dbReference type="SMART" id="SM00382">
    <property type="entry name" value="AAA"/>
    <property type="match status" value="2"/>
</dbReference>
<feature type="domain" description="ABC transporter" evidence="11">
    <location>
        <begin position="650"/>
        <end position="891"/>
    </location>
</feature>
<keyword evidence="3 10" id="KW-0812">Transmembrane</keyword>
<evidence type="ECO:0000256" key="7">
    <source>
        <dbReference type="ARBA" id="ARBA00022989"/>
    </source>
</evidence>
<evidence type="ECO:0000313" key="14">
    <source>
        <dbReference type="Proteomes" id="UP000076532"/>
    </source>
</evidence>
<keyword evidence="4" id="KW-0677">Repeat</keyword>
<feature type="transmembrane region" description="Helical" evidence="10">
    <location>
        <begin position="467"/>
        <end position="484"/>
    </location>
</feature>
<feature type="transmembrane region" description="Helical" evidence="10">
    <location>
        <begin position="150"/>
        <end position="168"/>
    </location>
</feature>
<organism evidence="13 14">
    <name type="scientific">Athelia psychrophila</name>
    <dbReference type="NCBI Taxonomy" id="1759441"/>
    <lineage>
        <taxon>Eukaryota</taxon>
        <taxon>Fungi</taxon>
        <taxon>Dikarya</taxon>
        <taxon>Basidiomycota</taxon>
        <taxon>Agaricomycotina</taxon>
        <taxon>Agaricomycetes</taxon>
        <taxon>Agaricomycetidae</taxon>
        <taxon>Atheliales</taxon>
        <taxon>Atheliaceae</taxon>
        <taxon>Athelia</taxon>
    </lineage>
</organism>
<feature type="transmembrane region" description="Helical" evidence="10">
    <location>
        <begin position="1080"/>
        <end position="1106"/>
    </location>
</feature>
<dbReference type="InterPro" id="IPR011527">
    <property type="entry name" value="ABC1_TM_dom"/>
</dbReference>
<dbReference type="GO" id="GO:0005524">
    <property type="term" value="F:ATP binding"/>
    <property type="evidence" value="ECO:0007669"/>
    <property type="project" value="UniProtKB-KW"/>
</dbReference>
<dbReference type="CDD" id="cd18596">
    <property type="entry name" value="ABC_6TM_VMR1_D1_like"/>
    <property type="match status" value="1"/>
</dbReference>
<feature type="transmembrane region" description="Helical" evidence="10">
    <location>
        <begin position="1165"/>
        <end position="1193"/>
    </location>
</feature>
<evidence type="ECO:0000256" key="8">
    <source>
        <dbReference type="ARBA" id="ARBA00023136"/>
    </source>
</evidence>
<dbReference type="InterPro" id="IPR003439">
    <property type="entry name" value="ABC_transporter-like_ATP-bd"/>
</dbReference>
<feature type="transmembrane region" description="Helical" evidence="10">
    <location>
        <begin position="987"/>
        <end position="1013"/>
    </location>
</feature>